<dbReference type="Pfam" id="PF03415">
    <property type="entry name" value="Peptidase_C11"/>
    <property type="match status" value="1"/>
</dbReference>
<evidence type="ECO:0000313" key="2">
    <source>
        <dbReference type="Proteomes" id="UP001332192"/>
    </source>
</evidence>
<keyword evidence="2" id="KW-1185">Reference proteome</keyword>
<evidence type="ECO:0000313" key="1">
    <source>
        <dbReference type="EMBL" id="WRP18821.1"/>
    </source>
</evidence>
<dbReference type="Gene3D" id="3.40.50.11970">
    <property type="match status" value="1"/>
</dbReference>
<dbReference type="InterPro" id="IPR005077">
    <property type="entry name" value="Peptidase_C11"/>
</dbReference>
<name>A0ABZ1C144_9FIRM</name>
<dbReference type="EMBL" id="CP141615">
    <property type="protein sequence ID" value="WRP18821.1"/>
    <property type="molecule type" value="Genomic_DNA"/>
</dbReference>
<accession>A0ABZ1C144</accession>
<gene>
    <name evidence="1" type="ORF">U7230_07465</name>
</gene>
<reference evidence="1 2" key="1">
    <citation type="journal article" date="2024" name="Front. Microbiol.">
        <title>Novel thermophilic genera Geochorda gen. nov. and Carboxydochorda gen. nov. from the deep terrestrial subsurface reveal the ecophysiological diversity in the class Limnochordia.</title>
        <authorList>
            <person name="Karnachuk O.V."/>
            <person name="Lukina A.P."/>
            <person name="Avakyan M.R."/>
            <person name="Kadnikov V.V."/>
            <person name="Begmatov S."/>
            <person name="Beletsky A.V."/>
            <person name="Vlasova K.G."/>
            <person name="Novikov A.A."/>
            <person name="Shcherbakova V.A."/>
            <person name="Mardanov A.V."/>
            <person name="Ravin N.V."/>
        </authorList>
    </citation>
    <scope>NUCLEOTIDE SEQUENCE [LARGE SCALE GENOMIC DNA]</scope>
    <source>
        <strain evidence="1 2">L945</strain>
    </source>
</reference>
<organism evidence="1 2">
    <name type="scientific">Carboxydichorda subterranea</name>
    <dbReference type="NCBI Taxonomy" id="3109565"/>
    <lineage>
        <taxon>Bacteria</taxon>
        <taxon>Bacillati</taxon>
        <taxon>Bacillota</taxon>
        <taxon>Limnochordia</taxon>
        <taxon>Limnochordales</taxon>
        <taxon>Geochordaceae</taxon>
        <taxon>Carboxydichorda</taxon>
    </lineage>
</organism>
<dbReference type="PANTHER" id="PTHR37835:SF1">
    <property type="entry name" value="ALPHA-CLOSTRIPAIN"/>
    <property type="match status" value="1"/>
</dbReference>
<proteinExistence type="predicted"/>
<dbReference type="Proteomes" id="UP001332192">
    <property type="component" value="Chromosome"/>
</dbReference>
<protein>
    <submittedName>
        <fullName evidence="1">Clostripain-related cysteine peptidase</fullName>
    </submittedName>
</protein>
<dbReference type="PANTHER" id="PTHR37835">
    <property type="entry name" value="ALPHA-CLOSTRIPAIN"/>
    <property type="match status" value="1"/>
</dbReference>
<sequence>MTRAGLVLVAGDPGRRPPSDPVTLAEFMTRSAKNDPARRHGLILWNHGAGSVVGFGADEGYGGQSLSVTGIRQALEIRRDLERAHERAGATLELIGLNGSLMSTTEVAYAVSPFARCMVAS</sequence>
<dbReference type="RefSeq" id="WP_324718092.1">
    <property type="nucleotide sequence ID" value="NZ_CP141615.1"/>
</dbReference>